<sequence length="401" mass="46979">MRRISALNIDEFLIGMVLFSLPISIRINSVITIIAATYFLIKMVKNRAFKYLLVFYVSISFFLAQFISYVISNDHQKAEVKLVLYSTFLLFPIMFSYLSFKKIKLNEGRVFKYLFYGVVVILIYGIMRFLYDIIFLSERYDYGRAVALLLKYIPHHAYMSMLILISIYATIMDRLERNRNGREIFIVPILYLFLILLSSRMAILTGVVILPMFLFFKIRKKGYKKKFIWTGLFALVILIAIGFTNDFVRDKILYSYYEIMDIATKDKPFFGVSFRQKVWGTAYTLITESPLWGYGIGDIQEILNTNYSDKEVVGLNAHNQYLQLALHHGVFIFLILIILLAKVIKKCLDNKRNLILFSWTVILFFCLTESILNRQWGVVLFAFVLNYSIYLNKIALKNQKI</sequence>
<feature type="transmembrane region" description="Helical" evidence="5">
    <location>
        <begin position="321"/>
        <end position="341"/>
    </location>
</feature>
<reference evidence="7 8" key="1">
    <citation type="submission" date="2023-09" db="EMBL/GenBank/DDBJ databases">
        <title>Novel taxa isolated from Blanes Bay.</title>
        <authorList>
            <person name="Rey-Velasco X."/>
            <person name="Lucena T."/>
        </authorList>
    </citation>
    <scope>NUCLEOTIDE SEQUENCE [LARGE SCALE GENOMIC DNA]</scope>
    <source>
        <strain evidence="7 8">S356</strain>
    </source>
</reference>
<evidence type="ECO:0000313" key="8">
    <source>
        <dbReference type="Proteomes" id="UP001257277"/>
    </source>
</evidence>
<feature type="transmembrane region" description="Helical" evidence="5">
    <location>
        <begin position="83"/>
        <end position="101"/>
    </location>
</feature>
<dbReference type="EMBL" id="JAVTTO010000001">
    <property type="protein sequence ID" value="MDT7831116.1"/>
    <property type="molecule type" value="Genomic_DNA"/>
</dbReference>
<keyword evidence="8" id="KW-1185">Reference proteome</keyword>
<keyword evidence="2 5" id="KW-0812">Transmembrane</keyword>
<keyword evidence="7" id="KW-0436">Ligase</keyword>
<dbReference type="Proteomes" id="UP001257277">
    <property type="component" value="Unassembled WGS sequence"/>
</dbReference>
<name>A0ABU3LBL3_9FLAO</name>
<feature type="transmembrane region" description="Helical" evidence="5">
    <location>
        <begin position="152"/>
        <end position="171"/>
    </location>
</feature>
<comment type="subcellular location">
    <subcellularLocation>
        <location evidence="1">Membrane</location>
        <topology evidence="1">Multi-pass membrane protein</topology>
    </subcellularLocation>
</comment>
<feature type="transmembrane region" description="Helical" evidence="5">
    <location>
        <begin position="53"/>
        <end position="71"/>
    </location>
</feature>
<evidence type="ECO:0000313" key="7">
    <source>
        <dbReference type="EMBL" id="MDT7831116.1"/>
    </source>
</evidence>
<accession>A0ABU3LBL3</accession>
<evidence type="ECO:0000256" key="1">
    <source>
        <dbReference type="ARBA" id="ARBA00004141"/>
    </source>
</evidence>
<protein>
    <submittedName>
        <fullName evidence="7">O-antigen ligase family protein</fullName>
    </submittedName>
</protein>
<dbReference type="InterPro" id="IPR051533">
    <property type="entry name" value="WaaL-like"/>
</dbReference>
<dbReference type="Pfam" id="PF04932">
    <property type="entry name" value="Wzy_C"/>
    <property type="match status" value="1"/>
</dbReference>
<comment type="caution">
    <text evidence="7">The sequence shown here is derived from an EMBL/GenBank/DDBJ whole genome shotgun (WGS) entry which is preliminary data.</text>
</comment>
<keyword evidence="3 5" id="KW-1133">Transmembrane helix</keyword>
<feature type="transmembrane region" description="Helical" evidence="5">
    <location>
        <begin position="12"/>
        <end position="41"/>
    </location>
</feature>
<dbReference type="PANTHER" id="PTHR37422">
    <property type="entry name" value="TEICHURONIC ACID BIOSYNTHESIS PROTEIN TUAE"/>
    <property type="match status" value="1"/>
</dbReference>
<feature type="transmembrane region" description="Helical" evidence="5">
    <location>
        <begin position="353"/>
        <end position="372"/>
    </location>
</feature>
<evidence type="ECO:0000259" key="6">
    <source>
        <dbReference type="Pfam" id="PF04932"/>
    </source>
</evidence>
<feature type="transmembrane region" description="Helical" evidence="5">
    <location>
        <begin position="378"/>
        <end position="396"/>
    </location>
</feature>
<feature type="transmembrane region" description="Helical" evidence="5">
    <location>
        <begin position="227"/>
        <end position="244"/>
    </location>
</feature>
<dbReference type="PANTHER" id="PTHR37422:SF13">
    <property type="entry name" value="LIPOPOLYSACCHARIDE BIOSYNTHESIS PROTEIN PA4999-RELATED"/>
    <property type="match status" value="1"/>
</dbReference>
<organism evidence="7 8">
    <name type="scientific">Asprobacillus argus</name>
    <dbReference type="NCBI Taxonomy" id="3076534"/>
    <lineage>
        <taxon>Bacteria</taxon>
        <taxon>Pseudomonadati</taxon>
        <taxon>Bacteroidota</taxon>
        <taxon>Flavobacteriia</taxon>
        <taxon>Flavobacteriales</taxon>
        <taxon>Flavobacteriaceae</taxon>
        <taxon>Asprobacillus</taxon>
    </lineage>
</organism>
<evidence type="ECO:0000256" key="5">
    <source>
        <dbReference type="SAM" id="Phobius"/>
    </source>
</evidence>
<evidence type="ECO:0000256" key="3">
    <source>
        <dbReference type="ARBA" id="ARBA00022989"/>
    </source>
</evidence>
<dbReference type="GO" id="GO:0016874">
    <property type="term" value="F:ligase activity"/>
    <property type="evidence" value="ECO:0007669"/>
    <property type="project" value="UniProtKB-KW"/>
</dbReference>
<dbReference type="RefSeq" id="WP_349240368.1">
    <property type="nucleotide sequence ID" value="NZ_JAVTTO010000001.1"/>
</dbReference>
<feature type="transmembrane region" description="Helical" evidence="5">
    <location>
        <begin position="113"/>
        <end position="131"/>
    </location>
</feature>
<gene>
    <name evidence="7" type="ORF">RQM59_01925</name>
</gene>
<proteinExistence type="predicted"/>
<feature type="transmembrane region" description="Helical" evidence="5">
    <location>
        <begin position="191"/>
        <end position="215"/>
    </location>
</feature>
<keyword evidence="4 5" id="KW-0472">Membrane</keyword>
<feature type="domain" description="O-antigen ligase-related" evidence="6">
    <location>
        <begin position="189"/>
        <end position="337"/>
    </location>
</feature>
<evidence type="ECO:0000256" key="4">
    <source>
        <dbReference type="ARBA" id="ARBA00023136"/>
    </source>
</evidence>
<dbReference type="InterPro" id="IPR007016">
    <property type="entry name" value="O-antigen_ligase-rel_domated"/>
</dbReference>
<evidence type="ECO:0000256" key="2">
    <source>
        <dbReference type="ARBA" id="ARBA00022692"/>
    </source>
</evidence>